<dbReference type="Proteomes" id="UP001354989">
    <property type="component" value="Chromosome"/>
</dbReference>
<dbReference type="Pfam" id="PF01909">
    <property type="entry name" value="NTP_transf_2"/>
    <property type="match status" value="1"/>
</dbReference>
<organism evidence="2 3">
    <name type="scientific">Persicobacter psychrovividus</name>
    <dbReference type="NCBI Taxonomy" id="387638"/>
    <lineage>
        <taxon>Bacteria</taxon>
        <taxon>Pseudomonadati</taxon>
        <taxon>Bacteroidota</taxon>
        <taxon>Cytophagia</taxon>
        <taxon>Cytophagales</taxon>
        <taxon>Persicobacteraceae</taxon>
        <taxon>Persicobacter</taxon>
    </lineage>
</organism>
<name>A0ABM7VCE8_9BACT</name>
<dbReference type="InterPro" id="IPR043519">
    <property type="entry name" value="NT_sf"/>
</dbReference>
<feature type="domain" description="Polymerase nucleotidyl transferase" evidence="1">
    <location>
        <begin position="39"/>
        <end position="93"/>
    </location>
</feature>
<evidence type="ECO:0000259" key="1">
    <source>
        <dbReference type="Pfam" id="PF01909"/>
    </source>
</evidence>
<reference evidence="2 3" key="1">
    <citation type="submission" date="2021-12" db="EMBL/GenBank/DDBJ databases">
        <title>Genome sequencing of bacteria with rrn-lacking chromosome and rrn-plasmid.</title>
        <authorList>
            <person name="Anda M."/>
            <person name="Iwasaki W."/>
        </authorList>
    </citation>
    <scope>NUCLEOTIDE SEQUENCE [LARGE SCALE GENOMIC DNA]</scope>
    <source>
        <strain evidence="2 3">NBRC 101262</strain>
    </source>
</reference>
<dbReference type="SUPFAM" id="SSF81301">
    <property type="entry name" value="Nucleotidyltransferase"/>
    <property type="match status" value="1"/>
</dbReference>
<dbReference type="InterPro" id="IPR002934">
    <property type="entry name" value="Polymerase_NTP_transf_dom"/>
</dbReference>
<keyword evidence="3" id="KW-1185">Reference proteome</keyword>
<dbReference type="EMBL" id="AP025292">
    <property type="protein sequence ID" value="BDC98600.1"/>
    <property type="molecule type" value="Genomic_DNA"/>
</dbReference>
<evidence type="ECO:0000313" key="3">
    <source>
        <dbReference type="Proteomes" id="UP001354989"/>
    </source>
</evidence>
<proteinExistence type="predicted"/>
<accession>A0ABM7VCE8</accession>
<sequence>MGISSLQTNMEQPVKSLFRISSQNEGVLSAEIQNLFEPLREFGGIQIFIHGSYADNTMTAFSDIDDFIVIDDVNLSKIELQEIESKLKEIEEKFYELDPLQHHGHWKVYTSELKDYNNGVIPLFILESAICIKGENKIEASINYFNTFNTLSGSISGFCRWIDVLFDDYFHDRLNIYNLKRLVGSVVLLVPLLNQIKGINIDKRTAILNSGDLFSLDAQKLIQWATDLRSNWGELIYSGSFQEFVSKQPVVGLENWQKYAESNSPVLSACQLSKIKPSKGMVENFITECVTHLDESTLVPLKSSDYVQAYELVEEYSIELGALAVGQFGQVKSPGISDLDVFICFEDKDYKIAQEKVRLFIEHSKEFCHVFTHPPICVAESMMPSLPYLHTINNLKIQYKKKNFDFKPILSEKYIDLLNILWTIFILPGLGSVQQDLKWLPLRGLFLRLKNAHTSIDNLSALCQISTDAQAESNMLRDMVFNSFCETRLSVEKSIKFTYEKLSNFGVLKNSSSCVIGRRLILREGTYSTLKVGGLTVYSLPPLLYRLLKDYFYGRNKELKLYLSALNDVSKIANDLGANMPVVSLLREYEGISTLSFKKRIVFGALSYFPYSVLTKIIR</sequence>
<dbReference type="Gene3D" id="3.30.460.10">
    <property type="entry name" value="Beta Polymerase, domain 2"/>
    <property type="match status" value="1"/>
</dbReference>
<evidence type="ECO:0000313" key="2">
    <source>
        <dbReference type="EMBL" id="BDC98600.1"/>
    </source>
</evidence>
<protein>
    <recommendedName>
        <fullName evidence="1">Polymerase nucleotidyl transferase domain-containing protein</fullName>
    </recommendedName>
</protein>
<gene>
    <name evidence="2" type="ORF">PEPS_08810</name>
</gene>